<dbReference type="PROSITE" id="PS51186">
    <property type="entry name" value="GNAT"/>
    <property type="match status" value="1"/>
</dbReference>
<evidence type="ECO:0000259" key="3">
    <source>
        <dbReference type="PROSITE" id="PS51186"/>
    </source>
</evidence>
<reference evidence="4 5" key="1">
    <citation type="submission" date="2018-05" db="EMBL/GenBank/DDBJ databases">
        <title>Genomic Encyclopedia of Type Strains, Phase IV (KMG-IV): sequencing the most valuable type-strain genomes for metagenomic binning, comparative biology and taxonomic classification.</title>
        <authorList>
            <person name="Goeker M."/>
        </authorList>
    </citation>
    <scope>NUCLEOTIDE SEQUENCE [LARGE SCALE GENOMIC DNA]</scope>
    <source>
        <strain evidence="4 5">DSM 19792</strain>
    </source>
</reference>
<keyword evidence="5" id="KW-1185">Reference proteome</keyword>
<dbReference type="EMBL" id="QJKB01000001">
    <property type="protein sequence ID" value="PXX47786.1"/>
    <property type="molecule type" value="Genomic_DNA"/>
</dbReference>
<keyword evidence="2" id="KW-0012">Acyltransferase</keyword>
<evidence type="ECO:0000313" key="5">
    <source>
        <dbReference type="Proteomes" id="UP000247792"/>
    </source>
</evidence>
<name>A0A318JGR4_9BURK</name>
<dbReference type="InterPro" id="IPR016181">
    <property type="entry name" value="Acyl_CoA_acyltransferase"/>
</dbReference>
<dbReference type="PANTHER" id="PTHR43877">
    <property type="entry name" value="AMINOALKYLPHOSPHONATE N-ACETYLTRANSFERASE-RELATED-RELATED"/>
    <property type="match status" value="1"/>
</dbReference>
<accession>A0A318JGR4</accession>
<dbReference type="SUPFAM" id="SSF55729">
    <property type="entry name" value="Acyl-CoA N-acyltransferases (Nat)"/>
    <property type="match status" value="1"/>
</dbReference>
<evidence type="ECO:0000256" key="1">
    <source>
        <dbReference type="ARBA" id="ARBA00022679"/>
    </source>
</evidence>
<dbReference type="Proteomes" id="UP000247792">
    <property type="component" value="Unassembled WGS sequence"/>
</dbReference>
<dbReference type="GO" id="GO:0016747">
    <property type="term" value="F:acyltransferase activity, transferring groups other than amino-acyl groups"/>
    <property type="evidence" value="ECO:0007669"/>
    <property type="project" value="InterPro"/>
</dbReference>
<gene>
    <name evidence="4" type="ORF">DFR42_1011384</name>
</gene>
<dbReference type="InterPro" id="IPR050832">
    <property type="entry name" value="Bact_Acetyltransf"/>
</dbReference>
<evidence type="ECO:0000313" key="4">
    <source>
        <dbReference type="EMBL" id="PXX47786.1"/>
    </source>
</evidence>
<organism evidence="4 5">
    <name type="scientific">Undibacterium pigrum</name>
    <dbReference type="NCBI Taxonomy" id="401470"/>
    <lineage>
        <taxon>Bacteria</taxon>
        <taxon>Pseudomonadati</taxon>
        <taxon>Pseudomonadota</taxon>
        <taxon>Betaproteobacteria</taxon>
        <taxon>Burkholderiales</taxon>
        <taxon>Oxalobacteraceae</taxon>
        <taxon>Undibacterium</taxon>
    </lineage>
</organism>
<sequence>MKVQADLSRLSTRRAVRQDLPRLLELIADDDLGKNREGVGSEDACYVEAFERITADDNQFLMVAELDGRIIAMQQVTFIPGLSRKGSTRAMIESVRVDGYLRGQGIGHWFIEQAIALARERGCQLVQLTSDKKRIQAHRFYGSMGFTASHEGFKLQL</sequence>
<feature type="domain" description="N-acetyltransferase" evidence="3">
    <location>
        <begin position="10"/>
        <end position="157"/>
    </location>
</feature>
<comment type="caution">
    <text evidence="4">The sequence shown here is derived from an EMBL/GenBank/DDBJ whole genome shotgun (WGS) entry which is preliminary data.</text>
</comment>
<evidence type="ECO:0000256" key="2">
    <source>
        <dbReference type="ARBA" id="ARBA00023315"/>
    </source>
</evidence>
<proteinExistence type="predicted"/>
<dbReference type="InterPro" id="IPR000182">
    <property type="entry name" value="GNAT_dom"/>
</dbReference>
<dbReference type="Pfam" id="PF00583">
    <property type="entry name" value="Acetyltransf_1"/>
    <property type="match status" value="1"/>
</dbReference>
<dbReference type="AlphaFoldDB" id="A0A318JGR4"/>
<dbReference type="RefSeq" id="WP_211324159.1">
    <property type="nucleotide sequence ID" value="NZ_QJKB01000001.1"/>
</dbReference>
<dbReference type="Gene3D" id="3.40.630.30">
    <property type="match status" value="1"/>
</dbReference>
<keyword evidence="1 4" id="KW-0808">Transferase</keyword>
<dbReference type="CDD" id="cd04301">
    <property type="entry name" value="NAT_SF"/>
    <property type="match status" value="1"/>
</dbReference>
<protein>
    <submittedName>
        <fullName evidence="4">Acetyltransferase (GNAT) family protein</fullName>
    </submittedName>
</protein>